<dbReference type="PANTHER" id="PTHR23320">
    <property type="entry name" value="MEMBRANE-SPANNING 4-DOMAINS SUBFAMILY A MS4A -RELATED"/>
    <property type="match status" value="1"/>
</dbReference>
<dbReference type="EMBL" id="JAGEUA010000003">
    <property type="protein sequence ID" value="KAL0992658.1"/>
    <property type="molecule type" value="Genomic_DNA"/>
</dbReference>
<name>A0ABD0WZY6_UMBPY</name>
<protein>
    <submittedName>
        <fullName evidence="2">Uncharacterized protein</fullName>
    </submittedName>
</protein>
<keyword evidence="1" id="KW-0472">Membrane</keyword>
<feature type="transmembrane region" description="Helical" evidence="1">
    <location>
        <begin position="122"/>
        <end position="145"/>
    </location>
</feature>
<comment type="caution">
    <text evidence="2">The sequence shown here is derived from an EMBL/GenBank/DDBJ whole genome shotgun (WGS) entry which is preliminary data.</text>
</comment>
<dbReference type="Proteomes" id="UP001557470">
    <property type="component" value="Unassembled WGS sequence"/>
</dbReference>
<keyword evidence="3" id="KW-1185">Reference proteome</keyword>
<evidence type="ECO:0000313" key="3">
    <source>
        <dbReference type="Proteomes" id="UP001557470"/>
    </source>
</evidence>
<accession>A0ABD0WZY6</accession>
<feature type="transmembrane region" description="Helical" evidence="1">
    <location>
        <begin position="27"/>
        <end position="44"/>
    </location>
</feature>
<dbReference type="AlphaFoldDB" id="A0ABD0WZY6"/>
<evidence type="ECO:0000256" key="1">
    <source>
        <dbReference type="SAM" id="Phobius"/>
    </source>
</evidence>
<proteinExistence type="predicted"/>
<dbReference type="InterPro" id="IPR030417">
    <property type="entry name" value="MS4A"/>
</dbReference>
<gene>
    <name evidence="2" type="ORF">UPYG_G00096320</name>
</gene>
<evidence type="ECO:0000313" key="2">
    <source>
        <dbReference type="EMBL" id="KAL0992658.1"/>
    </source>
</evidence>
<keyword evidence="1" id="KW-1133">Transmembrane helix</keyword>
<feature type="transmembrane region" description="Helical" evidence="1">
    <location>
        <begin position="51"/>
        <end position="70"/>
    </location>
</feature>
<reference evidence="2 3" key="1">
    <citation type="submission" date="2024-06" db="EMBL/GenBank/DDBJ databases">
        <authorList>
            <person name="Pan Q."/>
            <person name="Wen M."/>
            <person name="Jouanno E."/>
            <person name="Zahm M."/>
            <person name="Klopp C."/>
            <person name="Cabau C."/>
            <person name="Louis A."/>
            <person name="Berthelot C."/>
            <person name="Parey E."/>
            <person name="Roest Crollius H."/>
            <person name="Montfort J."/>
            <person name="Robinson-Rechavi M."/>
            <person name="Bouchez O."/>
            <person name="Lampietro C."/>
            <person name="Lopez Roques C."/>
            <person name="Donnadieu C."/>
            <person name="Postlethwait J."/>
            <person name="Bobe J."/>
            <person name="Verreycken H."/>
            <person name="Guiguen Y."/>
        </authorList>
    </citation>
    <scope>NUCLEOTIDE SEQUENCE [LARGE SCALE GENOMIC DNA]</scope>
    <source>
        <strain evidence="2">Up_M1</strain>
        <tissue evidence="2">Testis</tissue>
    </source>
</reference>
<dbReference type="PANTHER" id="PTHR23320:SF130">
    <property type="entry name" value="TRANSMEMBRANE PROTEIN 212"/>
    <property type="match status" value="1"/>
</dbReference>
<keyword evidence="1" id="KW-0812">Transmembrane</keyword>
<feature type="transmembrane region" description="Helical" evidence="1">
    <location>
        <begin position="76"/>
        <end position="101"/>
    </location>
</feature>
<sequence length="241" mass="26304">MSNSVPTYISGVVFTNGPLSPVLEKKLGVMQFILGMMMLLTCFGGPIQKTIWAPIIFIVAGCFTVAANNFQNEFLVPFFVGLNVIAMVSALTGIILYLLDITANNCDFPNFNCRPDLDWHKAVASIYFVFSIMHLIVAIAVLSFFSKSVCQCCSETEPMNLVGNQILEPDGGILNPGNTSLSLQNNYQQSDNVPVTHGDIVTICNAAVPPNYEVGNWKKPGEASMGTGYQQYDPPPPYNFL</sequence>
<organism evidence="2 3">
    <name type="scientific">Umbra pygmaea</name>
    <name type="common">Eastern mudminnow</name>
    <dbReference type="NCBI Taxonomy" id="75934"/>
    <lineage>
        <taxon>Eukaryota</taxon>
        <taxon>Metazoa</taxon>
        <taxon>Chordata</taxon>
        <taxon>Craniata</taxon>
        <taxon>Vertebrata</taxon>
        <taxon>Euteleostomi</taxon>
        <taxon>Actinopterygii</taxon>
        <taxon>Neopterygii</taxon>
        <taxon>Teleostei</taxon>
        <taxon>Protacanthopterygii</taxon>
        <taxon>Esociformes</taxon>
        <taxon>Umbridae</taxon>
        <taxon>Umbra</taxon>
    </lineage>
</organism>